<dbReference type="EnsemblMetazoa" id="AGAP029140-RA">
    <property type="protein sequence ID" value="AGAP029140-PA"/>
    <property type="gene ID" value="AGAP029140"/>
</dbReference>
<dbReference type="InterPro" id="IPR052192">
    <property type="entry name" value="Insect_Ionotropic_Sensory_Rcpt"/>
</dbReference>
<dbReference type="InParanoid" id="A0A2Y9D283"/>
<sequence length="553" mass="64724">MKRYRTLPVVFGILRVHAFISVQTPTGDGALKPLTQFDTAFYVQSLLELHRQVCPVDKYSNLVVLRLSDEALLQTILPHIISDQTYKKTVSDRAELFHTYANDFYSCNFIPIDSLVHLNISAPLANTTRSIFFYPRWILKEFQHPSDVSFLISLRKGYAVLYDYGNTMEIQHWNFLSNQTLTIDPRAKAVPPPGELRDLHGYEIVLASPPFTRPAMVFDVYFLQQIVSRRNATLAIEDEITPRTTIVVVFSPKEYITPYYLPAFGRNFMAVQVPRAKPKPIFSILIDPFDRYTWYAFFLLILAMAITLSWFGAQLGTHHIVEIVLELIMMSLSGASRAYGGAFENRLITMFSLMGIVLISSYQSLVISYMSLIRYYPEINTYEDIQKKCLFENNAIVRDFEVRKYEPGHFPGYDRVCYLEHGRDNEHVSMSMFAVLANHSDDWIRFRMENYRYAGRKFYEYIQCYFVFPPNLRDLFQFYLQAIFESGIYDYFYNNKIRPKWHFERETFIKRTINLGDLTVLWYAYGFGTILSVLCYIAEITYFKLSQYKVVKK</sequence>
<evidence type="ECO:0000256" key="1">
    <source>
        <dbReference type="ARBA" id="ARBA00004651"/>
    </source>
</evidence>
<evidence type="ECO:0000256" key="3">
    <source>
        <dbReference type="ARBA" id="ARBA00022692"/>
    </source>
</evidence>
<dbReference type="EMBL" id="AAAB01008964">
    <property type="status" value="NOT_ANNOTATED_CDS"/>
    <property type="molecule type" value="Genomic_DNA"/>
</dbReference>
<keyword evidence="7" id="KW-0325">Glycoprotein</keyword>
<keyword evidence="2" id="KW-1003">Cell membrane</keyword>
<dbReference type="VEuPathDB" id="VectorBase:AGAP029140"/>
<name>A0A2Y9D283_ANOGA</name>
<dbReference type="PANTHER" id="PTHR42643">
    <property type="entry name" value="IONOTROPIC RECEPTOR 20A-RELATED"/>
    <property type="match status" value="1"/>
</dbReference>
<dbReference type="FunCoup" id="A0A2Y9D283">
    <property type="interactions" value="20"/>
</dbReference>
<dbReference type="PANTHER" id="PTHR42643:SF30">
    <property type="entry name" value="IONOTROPIC RECEPTOR 40A-RELATED"/>
    <property type="match status" value="1"/>
</dbReference>
<evidence type="ECO:0000256" key="6">
    <source>
        <dbReference type="ARBA" id="ARBA00023170"/>
    </source>
</evidence>
<evidence type="ECO:0000256" key="7">
    <source>
        <dbReference type="ARBA" id="ARBA00023180"/>
    </source>
</evidence>
<dbReference type="VEuPathDB" id="VectorBase:AGAMI1_006960"/>
<keyword evidence="4" id="KW-1133">Transmembrane helix</keyword>
<keyword evidence="3" id="KW-0812">Transmembrane</keyword>
<keyword evidence="5" id="KW-0472">Membrane</keyword>
<dbReference type="AlphaFoldDB" id="A0A2Y9D283"/>
<keyword evidence="6" id="KW-0675">Receptor</keyword>
<reference evidence="8" key="3">
    <citation type="submission" date="2020-05" db="UniProtKB">
        <authorList>
            <consortium name="EnsemblMetazoa"/>
        </authorList>
    </citation>
    <scope>IDENTIFICATION</scope>
    <source>
        <strain evidence="8">PEST</strain>
    </source>
</reference>
<evidence type="ECO:0000256" key="5">
    <source>
        <dbReference type="ARBA" id="ARBA00023136"/>
    </source>
</evidence>
<evidence type="ECO:0000313" key="8">
    <source>
        <dbReference type="EnsemblMetazoa" id="AGAP029140-PA"/>
    </source>
</evidence>
<reference evidence="8 9" key="2">
    <citation type="journal article" date="2004" name="Trends Parasitol.">
        <title>The Anopheles gambiae genome: an update.</title>
        <authorList>
            <person name="Mongin E."/>
            <person name="Louis C."/>
            <person name="Holt R.A."/>
            <person name="Birney E."/>
            <person name="Collins F.H."/>
        </authorList>
    </citation>
    <scope>NUCLEOTIDE SEQUENCE [LARGE SCALE GENOMIC DNA]</scope>
    <source>
        <strain evidence="8 9">PEST</strain>
    </source>
</reference>
<accession>A0A2Y9D283</accession>
<comment type="subcellular location">
    <subcellularLocation>
        <location evidence="1">Cell membrane</location>
        <topology evidence="1">Multi-pass membrane protein</topology>
    </subcellularLocation>
</comment>
<evidence type="ECO:0000313" key="9">
    <source>
        <dbReference type="Proteomes" id="UP000007062"/>
    </source>
</evidence>
<keyword evidence="9" id="KW-1185">Reference proteome</keyword>
<evidence type="ECO:0008006" key="10">
    <source>
        <dbReference type="Google" id="ProtNLM"/>
    </source>
</evidence>
<organism evidence="8 9">
    <name type="scientific">Anopheles gambiae</name>
    <name type="common">African malaria mosquito</name>
    <dbReference type="NCBI Taxonomy" id="7165"/>
    <lineage>
        <taxon>Eukaryota</taxon>
        <taxon>Metazoa</taxon>
        <taxon>Ecdysozoa</taxon>
        <taxon>Arthropoda</taxon>
        <taxon>Hexapoda</taxon>
        <taxon>Insecta</taxon>
        <taxon>Pterygota</taxon>
        <taxon>Neoptera</taxon>
        <taxon>Endopterygota</taxon>
        <taxon>Diptera</taxon>
        <taxon>Nematocera</taxon>
        <taxon>Culicoidea</taxon>
        <taxon>Culicidae</taxon>
        <taxon>Anophelinae</taxon>
        <taxon>Anopheles</taxon>
    </lineage>
</organism>
<proteinExistence type="predicted"/>
<dbReference type="Proteomes" id="UP000007062">
    <property type="component" value="Chromosome 3R"/>
</dbReference>
<reference evidence="8 9" key="1">
    <citation type="journal article" date="2002" name="Science">
        <title>The genome sequence of the malaria mosquito Anopheles gambiae.</title>
        <authorList>
            <person name="Holt R.A."/>
            <person name="Subramanian G.M."/>
            <person name="Halpern A."/>
            <person name="Sutton G.G."/>
            <person name="Charlab R."/>
            <person name="Nusskern D.R."/>
            <person name="Wincker P."/>
            <person name="Clark A.G."/>
            <person name="Ribeiro J.M."/>
            <person name="Wides R."/>
            <person name="Salzberg S.L."/>
            <person name="Loftus B."/>
            <person name="Yandell M."/>
            <person name="Majoros W.H."/>
            <person name="Rusch D.B."/>
            <person name="Lai Z."/>
            <person name="Kraft C.L."/>
            <person name="Abril J.F."/>
            <person name="Anthouard V."/>
            <person name="Arensburger P."/>
            <person name="Atkinson P.W."/>
            <person name="Baden H."/>
            <person name="de Berardinis V."/>
            <person name="Baldwin D."/>
            <person name="Benes V."/>
            <person name="Biedler J."/>
            <person name="Blass C."/>
            <person name="Bolanos R."/>
            <person name="Boscus D."/>
            <person name="Barnstead M."/>
            <person name="Cai S."/>
            <person name="Center A."/>
            <person name="Chaturverdi K."/>
            <person name="Christophides G.K."/>
            <person name="Chrystal M.A."/>
            <person name="Clamp M."/>
            <person name="Cravchik A."/>
            <person name="Curwen V."/>
            <person name="Dana A."/>
            <person name="Delcher A."/>
            <person name="Dew I."/>
            <person name="Evans C.A."/>
            <person name="Flanigan M."/>
            <person name="Grundschober-Freimoser A."/>
            <person name="Friedli L."/>
            <person name="Gu Z."/>
            <person name="Guan P."/>
            <person name="Guigo R."/>
            <person name="Hillenmeyer M.E."/>
            <person name="Hladun S.L."/>
            <person name="Hogan J.R."/>
            <person name="Hong Y.S."/>
            <person name="Hoover J."/>
            <person name="Jaillon O."/>
            <person name="Ke Z."/>
            <person name="Kodira C."/>
            <person name="Kokoza E."/>
            <person name="Koutsos A."/>
            <person name="Letunic I."/>
            <person name="Levitsky A."/>
            <person name="Liang Y."/>
            <person name="Lin J.J."/>
            <person name="Lobo N.F."/>
            <person name="Lopez J.R."/>
            <person name="Malek J.A."/>
            <person name="McIntosh T.C."/>
            <person name="Meister S."/>
            <person name="Miller J."/>
            <person name="Mobarry C."/>
            <person name="Mongin E."/>
            <person name="Murphy S.D."/>
            <person name="O'Brochta D.A."/>
            <person name="Pfannkoch C."/>
            <person name="Qi R."/>
            <person name="Regier M.A."/>
            <person name="Remington K."/>
            <person name="Shao H."/>
            <person name="Sharakhova M.V."/>
            <person name="Sitter C.D."/>
            <person name="Shetty J."/>
            <person name="Smith T.J."/>
            <person name="Strong R."/>
            <person name="Sun J."/>
            <person name="Thomasova D."/>
            <person name="Ton L.Q."/>
            <person name="Topalis P."/>
            <person name="Tu Z."/>
            <person name="Unger M.F."/>
            <person name="Walenz B."/>
            <person name="Wang A."/>
            <person name="Wang J."/>
            <person name="Wang M."/>
            <person name="Wang X."/>
            <person name="Woodford K.J."/>
            <person name="Wortman J.R."/>
            <person name="Wu M."/>
            <person name="Yao A."/>
            <person name="Zdobnov E.M."/>
            <person name="Zhang H."/>
            <person name="Zhao Q."/>
            <person name="Zhao S."/>
            <person name="Zhu S.C."/>
            <person name="Zhimulev I."/>
            <person name="Coluzzi M."/>
            <person name="della Torre A."/>
            <person name="Roth C.W."/>
            <person name="Louis C."/>
            <person name="Kalush F."/>
            <person name="Mural R.J."/>
            <person name="Myers E.W."/>
            <person name="Adams M.D."/>
            <person name="Smith H.O."/>
            <person name="Broder S."/>
            <person name="Gardner M.J."/>
            <person name="Fraser C.M."/>
            <person name="Birney E."/>
            <person name="Bork P."/>
            <person name="Brey P.T."/>
            <person name="Venter J.C."/>
            <person name="Weissenbach J."/>
            <person name="Kafatos F.C."/>
            <person name="Collins F.H."/>
            <person name="Hoffman S.L."/>
        </authorList>
    </citation>
    <scope>NUCLEOTIDE SEQUENCE [LARGE SCALE GENOMIC DNA]</scope>
    <source>
        <strain evidence="8 9">PEST</strain>
    </source>
</reference>
<evidence type="ECO:0000256" key="4">
    <source>
        <dbReference type="ARBA" id="ARBA00022989"/>
    </source>
</evidence>
<dbReference type="GO" id="GO:0005886">
    <property type="term" value="C:plasma membrane"/>
    <property type="evidence" value="ECO:0007669"/>
    <property type="project" value="UniProtKB-SubCell"/>
</dbReference>
<evidence type="ECO:0000256" key="2">
    <source>
        <dbReference type="ARBA" id="ARBA00022475"/>
    </source>
</evidence>
<protein>
    <recommendedName>
        <fullName evidence="10">Ionotropic receptor</fullName>
    </recommendedName>
</protein>